<dbReference type="Gene3D" id="3.40.50.2000">
    <property type="entry name" value="Glycogen Phosphorylase B"/>
    <property type="match status" value="2"/>
</dbReference>
<dbReference type="AlphaFoldDB" id="A0A1R0KIN0"/>
<comment type="caution">
    <text evidence="1">The sequence shown here is derived from an EMBL/GenBank/DDBJ whole genome shotgun (WGS) entry which is preliminary data.</text>
</comment>
<organism evidence="1 2">
    <name type="scientific">Amycolatopsis coloradensis</name>
    <dbReference type="NCBI Taxonomy" id="76021"/>
    <lineage>
        <taxon>Bacteria</taxon>
        <taxon>Bacillati</taxon>
        <taxon>Actinomycetota</taxon>
        <taxon>Actinomycetes</taxon>
        <taxon>Pseudonocardiales</taxon>
        <taxon>Pseudonocardiaceae</taxon>
        <taxon>Amycolatopsis</taxon>
    </lineage>
</organism>
<dbReference type="Proteomes" id="UP000187486">
    <property type="component" value="Unassembled WGS sequence"/>
</dbReference>
<dbReference type="SUPFAM" id="SSF53756">
    <property type="entry name" value="UDP-Glycosyltransferase/glycogen phosphorylase"/>
    <property type="match status" value="1"/>
</dbReference>
<proteinExistence type="predicted"/>
<evidence type="ECO:0000313" key="1">
    <source>
        <dbReference type="EMBL" id="OLZ45676.1"/>
    </source>
</evidence>
<dbReference type="EMBL" id="MQUQ01000019">
    <property type="protein sequence ID" value="OLZ45676.1"/>
    <property type="molecule type" value="Genomic_DNA"/>
</dbReference>
<protein>
    <submittedName>
        <fullName evidence="1">Uncharacterized protein</fullName>
    </submittedName>
</protein>
<dbReference type="STRING" id="76021.BS329_32045"/>
<gene>
    <name evidence="1" type="ORF">BS329_32045</name>
</gene>
<accession>A0A1R0KIN0</accession>
<reference evidence="1 2" key="1">
    <citation type="submission" date="2016-01" db="EMBL/GenBank/DDBJ databases">
        <title>Amycolatopsis coloradensis genome sequencing and assembly.</title>
        <authorList>
            <person name="Mayilraj S."/>
        </authorList>
    </citation>
    <scope>NUCLEOTIDE SEQUENCE [LARGE SCALE GENOMIC DNA]</scope>
    <source>
        <strain evidence="1 2">DSM 44225</strain>
    </source>
</reference>
<evidence type="ECO:0000313" key="2">
    <source>
        <dbReference type="Proteomes" id="UP000187486"/>
    </source>
</evidence>
<sequence>MVAGQVADAGAGVRLRFGKAKPDRIAATVTSVPDDPAYRPAAEKAGASFREAGGASTAADHLESLLG</sequence>
<name>A0A1R0KIN0_9PSEU</name>
<keyword evidence="2" id="KW-1185">Reference proteome</keyword>